<evidence type="ECO:0000256" key="3">
    <source>
        <dbReference type="SAM" id="SignalP"/>
    </source>
</evidence>
<proteinExistence type="inferred from homology"/>
<feature type="coiled-coil region" evidence="2">
    <location>
        <begin position="115"/>
        <end position="149"/>
    </location>
</feature>
<accession>A0A6N0HUR2</accession>
<dbReference type="AlphaFoldDB" id="A0A6N0HUR2"/>
<evidence type="ECO:0000256" key="2">
    <source>
        <dbReference type="SAM" id="Coils"/>
    </source>
</evidence>
<dbReference type="InterPro" id="IPR006143">
    <property type="entry name" value="RND_pump_MFP"/>
</dbReference>
<organism evidence="4 5">
    <name type="scientific">Candidatus Reidiella endopervernicosa</name>
    <dbReference type="NCBI Taxonomy" id="2738883"/>
    <lineage>
        <taxon>Bacteria</taxon>
        <taxon>Pseudomonadati</taxon>
        <taxon>Pseudomonadota</taxon>
        <taxon>Gammaproteobacteria</taxon>
        <taxon>Candidatus Reidiella</taxon>
    </lineage>
</organism>
<dbReference type="Proteomes" id="UP000509658">
    <property type="component" value="Chromosome"/>
</dbReference>
<dbReference type="NCBIfam" id="TIGR01730">
    <property type="entry name" value="RND_mfp"/>
    <property type="match status" value="1"/>
</dbReference>
<keyword evidence="2" id="KW-0175">Coiled coil</keyword>
<name>A0A6N0HUR2_9GAMM</name>
<sequence length="338" mass="37756">MMKMMRLLISTLLFGASVVSVQGAEESQTVVTAQPAFRQVSLTGFSRAHARLPLVAESSGKVLSANADVGDVIGPKGFFARLDPTFIKLDIEANRIQQKQLRSRIDYDKLEAKRYRELSSKGSASKSRLDELEQQLRDSRLRLAELKVHEKTLAERLQRTAVTAPIGWRVTSRLIEPGQRVNEGEVLGEVADFSQLLVPFALTPSQFAAIRQQQDQLELTLPDWGVSVAATLYRINPGFDQDTRKIVVELQLAGELPERRGGLRLLLDLKLPERSGAVTLPAAAVEESYDEFWLTREDGERIRVVQLGVHNTDSEQRYLRLASPQIKAGDRFILRGGE</sequence>
<protein>
    <submittedName>
        <fullName evidence="4">Efflux RND transporter periplasmic adaptor subunit</fullName>
    </submittedName>
</protein>
<dbReference type="EMBL" id="CP054491">
    <property type="protein sequence ID" value="QKQ25906.1"/>
    <property type="molecule type" value="Genomic_DNA"/>
</dbReference>
<evidence type="ECO:0000256" key="1">
    <source>
        <dbReference type="ARBA" id="ARBA00009477"/>
    </source>
</evidence>
<reference evidence="4 5" key="1">
    <citation type="submission" date="2020-05" db="EMBL/GenBank/DDBJ databases">
        <title>Horizontal transmission and recombination maintain forever young bacterial symbiont genomes.</title>
        <authorList>
            <person name="Russell S.L."/>
            <person name="Pepper-Tunick E."/>
            <person name="Svedberg J."/>
            <person name="Byrne A."/>
            <person name="Ruelas Castillo J."/>
            <person name="Vollmers C."/>
            <person name="Beinart R.A."/>
            <person name="Corbett-Detig R."/>
        </authorList>
    </citation>
    <scope>NUCLEOTIDE SEQUENCE [LARGE SCALE GENOMIC DNA]</scope>
    <source>
        <strain evidence="4">Santa_Monica_outfall</strain>
    </source>
</reference>
<dbReference type="Gene3D" id="2.40.50.100">
    <property type="match status" value="1"/>
</dbReference>
<gene>
    <name evidence="4" type="ORF">HUE57_06130</name>
</gene>
<evidence type="ECO:0000313" key="4">
    <source>
        <dbReference type="EMBL" id="QKQ25906.1"/>
    </source>
</evidence>
<dbReference type="RefSeq" id="WP_078485048.1">
    <property type="nucleotide sequence ID" value="NZ_CP054491.1"/>
</dbReference>
<dbReference type="SUPFAM" id="SSF111369">
    <property type="entry name" value="HlyD-like secretion proteins"/>
    <property type="match status" value="1"/>
</dbReference>
<evidence type="ECO:0000313" key="5">
    <source>
        <dbReference type="Proteomes" id="UP000509658"/>
    </source>
</evidence>
<comment type="similarity">
    <text evidence="1">Belongs to the membrane fusion protein (MFP) (TC 8.A.1) family.</text>
</comment>
<keyword evidence="5" id="KW-1185">Reference proteome</keyword>
<keyword evidence="3" id="KW-0732">Signal</keyword>
<dbReference type="Gene3D" id="2.40.30.170">
    <property type="match status" value="1"/>
</dbReference>
<feature type="signal peptide" evidence="3">
    <location>
        <begin position="1"/>
        <end position="23"/>
    </location>
</feature>
<dbReference type="GO" id="GO:0015562">
    <property type="term" value="F:efflux transmembrane transporter activity"/>
    <property type="evidence" value="ECO:0007669"/>
    <property type="project" value="TreeGrafter"/>
</dbReference>
<dbReference type="KEGG" id="rev:HUE57_06130"/>
<dbReference type="GO" id="GO:1990281">
    <property type="term" value="C:efflux pump complex"/>
    <property type="evidence" value="ECO:0007669"/>
    <property type="project" value="TreeGrafter"/>
</dbReference>
<dbReference type="PANTHER" id="PTHR30469">
    <property type="entry name" value="MULTIDRUG RESISTANCE PROTEIN MDTA"/>
    <property type="match status" value="1"/>
</dbReference>
<feature type="chain" id="PRO_5027073369" evidence="3">
    <location>
        <begin position="24"/>
        <end position="338"/>
    </location>
</feature>
<dbReference type="Gene3D" id="1.10.287.470">
    <property type="entry name" value="Helix hairpin bin"/>
    <property type="match status" value="1"/>
</dbReference>
<dbReference type="PANTHER" id="PTHR30469:SF15">
    <property type="entry name" value="HLYD FAMILY OF SECRETION PROTEINS"/>
    <property type="match status" value="1"/>
</dbReference>